<dbReference type="PROSITE" id="PS00107">
    <property type="entry name" value="PROTEIN_KINASE_ATP"/>
    <property type="match status" value="1"/>
</dbReference>
<dbReference type="GO" id="GO:0004674">
    <property type="term" value="F:protein serine/threonine kinase activity"/>
    <property type="evidence" value="ECO:0007669"/>
    <property type="project" value="UniProtKB-KW"/>
</dbReference>
<evidence type="ECO:0000313" key="10">
    <source>
        <dbReference type="EMBL" id="GGX54809.1"/>
    </source>
</evidence>
<evidence type="ECO:0000256" key="1">
    <source>
        <dbReference type="ARBA" id="ARBA00012513"/>
    </source>
</evidence>
<comment type="caution">
    <text evidence="10">The sequence shown here is derived from an EMBL/GenBank/DDBJ whole genome shotgun (WGS) entry which is preliminary data.</text>
</comment>
<protein>
    <recommendedName>
        <fullName evidence="1">non-specific serine/threonine protein kinase</fullName>
        <ecNumber evidence="1">2.7.11.1</ecNumber>
    </recommendedName>
</protein>
<reference evidence="10" key="1">
    <citation type="journal article" date="2014" name="Int. J. Syst. Evol. Microbiol.">
        <title>Complete genome sequence of Corynebacterium casei LMG S-19264T (=DSM 44701T), isolated from a smear-ripened cheese.</title>
        <authorList>
            <consortium name="US DOE Joint Genome Institute (JGI-PGF)"/>
            <person name="Walter F."/>
            <person name="Albersmeier A."/>
            <person name="Kalinowski J."/>
            <person name="Ruckert C."/>
        </authorList>
    </citation>
    <scope>NUCLEOTIDE SEQUENCE</scope>
    <source>
        <strain evidence="10">JCM 4956</strain>
    </source>
</reference>
<feature type="compositionally biased region" description="Low complexity" evidence="8">
    <location>
        <begin position="768"/>
        <end position="796"/>
    </location>
</feature>
<keyword evidence="4 7" id="KW-0547">Nucleotide-binding</keyword>
<dbReference type="Proteomes" id="UP000645555">
    <property type="component" value="Unassembled WGS sequence"/>
</dbReference>
<feature type="compositionally biased region" description="Gly residues" evidence="8">
    <location>
        <begin position="489"/>
        <end position="503"/>
    </location>
</feature>
<evidence type="ECO:0000256" key="7">
    <source>
        <dbReference type="PROSITE-ProRule" id="PRU10141"/>
    </source>
</evidence>
<feature type="region of interest" description="Disordered" evidence="8">
    <location>
        <begin position="294"/>
        <end position="853"/>
    </location>
</feature>
<feature type="region of interest" description="Disordered" evidence="8">
    <location>
        <begin position="875"/>
        <end position="939"/>
    </location>
</feature>
<dbReference type="PROSITE" id="PS00108">
    <property type="entry name" value="PROTEIN_KINASE_ST"/>
    <property type="match status" value="1"/>
</dbReference>
<keyword evidence="2" id="KW-0723">Serine/threonine-protein kinase</keyword>
<evidence type="ECO:0000256" key="6">
    <source>
        <dbReference type="ARBA" id="ARBA00022840"/>
    </source>
</evidence>
<evidence type="ECO:0000313" key="11">
    <source>
        <dbReference type="Proteomes" id="UP000645555"/>
    </source>
</evidence>
<evidence type="ECO:0000256" key="4">
    <source>
        <dbReference type="ARBA" id="ARBA00022741"/>
    </source>
</evidence>
<dbReference type="InterPro" id="IPR017441">
    <property type="entry name" value="Protein_kinase_ATP_BS"/>
</dbReference>
<dbReference type="InterPro" id="IPR008271">
    <property type="entry name" value="Ser/Thr_kinase_AS"/>
</dbReference>
<dbReference type="AlphaFoldDB" id="A0A918NAX6"/>
<feature type="compositionally biased region" description="Basic and acidic residues" evidence="8">
    <location>
        <begin position="427"/>
        <end position="439"/>
    </location>
</feature>
<feature type="compositionally biased region" description="Pro residues" evidence="8">
    <location>
        <begin position="826"/>
        <end position="843"/>
    </location>
</feature>
<dbReference type="PANTHER" id="PTHR43289:SF6">
    <property type="entry name" value="SERINE_THREONINE-PROTEIN KINASE NEKL-3"/>
    <property type="match status" value="1"/>
</dbReference>
<keyword evidence="3" id="KW-0808">Transferase</keyword>
<dbReference type="Gene3D" id="3.30.200.20">
    <property type="entry name" value="Phosphorylase Kinase, domain 1"/>
    <property type="match status" value="1"/>
</dbReference>
<evidence type="ECO:0000256" key="3">
    <source>
        <dbReference type="ARBA" id="ARBA00022679"/>
    </source>
</evidence>
<dbReference type="SMART" id="SM00220">
    <property type="entry name" value="S_TKc"/>
    <property type="match status" value="1"/>
</dbReference>
<keyword evidence="11" id="KW-1185">Reference proteome</keyword>
<dbReference type="Gene3D" id="1.10.510.10">
    <property type="entry name" value="Transferase(Phosphotransferase) domain 1"/>
    <property type="match status" value="1"/>
</dbReference>
<accession>A0A918NAX6</accession>
<feature type="compositionally biased region" description="Low complexity" evidence="8">
    <location>
        <begin position="628"/>
        <end position="638"/>
    </location>
</feature>
<feature type="compositionally biased region" description="Low complexity" evidence="8">
    <location>
        <begin position="450"/>
        <end position="463"/>
    </location>
</feature>
<keyword evidence="6 7" id="KW-0067">ATP-binding</keyword>
<dbReference type="InterPro" id="IPR000719">
    <property type="entry name" value="Prot_kinase_dom"/>
</dbReference>
<feature type="binding site" evidence="7">
    <location>
        <position position="64"/>
    </location>
    <ligand>
        <name>ATP</name>
        <dbReference type="ChEBI" id="CHEBI:30616"/>
    </ligand>
</feature>
<feature type="domain" description="Protein kinase" evidence="9">
    <location>
        <begin position="35"/>
        <end position="293"/>
    </location>
</feature>
<reference evidence="10" key="2">
    <citation type="submission" date="2020-09" db="EMBL/GenBank/DDBJ databases">
        <authorList>
            <person name="Sun Q."/>
            <person name="Ohkuma M."/>
        </authorList>
    </citation>
    <scope>NUCLEOTIDE SEQUENCE</scope>
    <source>
        <strain evidence="10">JCM 4956</strain>
    </source>
</reference>
<evidence type="ECO:0000256" key="5">
    <source>
        <dbReference type="ARBA" id="ARBA00022777"/>
    </source>
</evidence>
<feature type="compositionally biased region" description="Basic and acidic residues" evidence="8">
    <location>
        <begin position="604"/>
        <end position="614"/>
    </location>
</feature>
<feature type="compositionally biased region" description="Low complexity" evidence="8">
    <location>
        <begin position="475"/>
        <end position="488"/>
    </location>
</feature>
<evidence type="ECO:0000256" key="8">
    <source>
        <dbReference type="SAM" id="MobiDB-lite"/>
    </source>
</evidence>
<feature type="compositionally biased region" description="Low complexity" evidence="8">
    <location>
        <begin position="694"/>
        <end position="713"/>
    </location>
</feature>
<feature type="compositionally biased region" description="Low complexity" evidence="8">
    <location>
        <begin position="372"/>
        <end position="398"/>
    </location>
</feature>
<dbReference type="EMBL" id="BMWD01000006">
    <property type="protein sequence ID" value="GGX54809.1"/>
    <property type="molecule type" value="Genomic_DNA"/>
</dbReference>
<dbReference type="Pfam" id="PF00069">
    <property type="entry name" value="Pkinase"/>
    <property type="match status" value="1"/>
</dbReference>
<feature type="compositionally biased region" description="Low complexity" evidence="8">
    <location>
        <begin position="523"/>
        <end position="549"/>
    </location>
</feature>
<evidence type="ECO:0000259" key="9">
    <source>
        <dbReference type="PROSITE" id="PS50011"/>
    </source>
</evidence>
<proteinExistence type="predicted"/>
<feature type="compositionally biased region" description="Low complexity" evidence="8">
    <location>
        <begin position="888"/>
        <end position="901"/>
    </location>
</feature>
<feature type="compositionally biased region" description="Low complexity" evidence="8">
    <location>
        <begin position="645"/>
        <end position="654"/>
    </location>
</feature>
<dbReference type="PANTHER" id="PTHR43289">
    <property type="entry name" value="MITOGEN-ACTIVATED PROTEIN KINASE KINASE KINASE 20-RELATED"/>
    <property type="match status" value="1"/>
</dbReference>
<feature type="compositionally biased region" description="Pro residues" evidence="8">
    <location>
        <begin position="465"/>
        <end position="474"/>
    </location>
</feature>
<keyword evidence="5" id="KW-0418">Kinase</keyword>
<dbReference type="SUPFAM" id="SSF56112">
    <property type="entry name" value="Protein kinase-like (PK-like)"/>
    <property type="match status" value="1"/>
</dbReference>
<dbReference type="PROSITE" id="PS50011">
    <property type="entry name" value="PROTEIN_KINASE_DOM"/>
    <property type="match status" value="1"/>
</dbReference>
<name>A0A918NAX6_9ACTN</name>
<sequence>MCFFAILLWRVVKGGTGVPGITRGGIPGLLVTGRYRLAGIIGQGGMGRVWRAVDEVLDRPVAVKEMRIDGMDQEDTRTRRERTLREARATARMDHPGIVRVYDVVDEGERLWIVMELVDGRSLERVVAEDGPLGPRGTARIGLELVAALGQVHAGGVLHRDIKPGNVLVERRAGRVVLTDFGIAAIRDAEALTMAGMLVGSPDYMAPERISGRPQGPPSDLWSLGATLCAALGGRSPFSRATTFATLHAVLYEEPVIPPVADGLREVLAALLDKDPARRPGLDALAEALGPLARGDTASRGTAGTAAATGDAGPDGRVGAARSSRQPPDSAPGAGPDSGSRTATAWSAGPAPEADPEPDPGADADAPDAEPARPAAAGAGRAPAGGADAAVAVAPDPGTGAGSAPARTEGSVPRPGPDPEPVPSPRRRPDPPREARATDTDPGAGTDAQPSAGPVAEAVAGGPSPDGPPEPPAVPAAGPEPGTEPAGRPGTGQAGGECGGPADGPGAASPGEPDEEPATGRTPAPAQEQEQEHAQAPPEDAVPVPAQAPSAPPGQPAAEPEPPRAAVTDREDPRARVATGDGTGEADGRETSVPEEPPPPVERPTSRLRTDSVPRRRPAAPDPQEPVAASRPDAASADPDPDPAPAANEEAASAGTVEDAVPVRRTPTPWHRPEPGETPPAADPSTGAGDPVRTTAASTASESPAEAFPETSPGPSAESPTRGPLTVASAGTALPAPPAAAGNVSSESSPEGTPEISSAGAAPGTVYAPSGPGTDTGPGADPWTGTDTGPGADPGTNAGARQPEATEPVRAAGEAGHELPTQSRPLAPPPPVSPDEPPGPGGPSGPRRIGGRGRKALMAAAGVAVAGLVAALVVPGLGGSPEGDDKASASSPAASSAASGGPSSGGGGGPSSSSPPGSPTVAGTVRPPTLPAGSRTEAGMYAWVPPKGWERAAQSGAEVHYSSPDRKQEVLANASPARGDLFAQWKKTEEIRSKGLNYRRIRLEETTFRGGPAVVWEYTVTAKGLPWHALLLGFDSGGRTYEITTWYRPEVSERAVPVYEEVKEGFTPL</sequence>
<organism evidence="10 11">
    <name type="scientific">Streptomyces fructofermentans</name>
    <dbReference type="NCBI Taxonomy" id="152141"/>
    <lineage>
        <taxon>Bacteria</taxon>
        <taxon>Bacillati</taxon>
        <taxon>Actinomycetota</taxon>
        <taxon>Actinomycetes</taxon>
        <taxon>Kitasatosporales</taxon>
        <taxon>Streptomycetaceae</taxon>
        <taxon>Streptomyces</taxon>
    </lineage>
</organism>
<dbReference type="EC" id="2.7.11.1" evidence="1"/>
<feature type="compositionally biased region" description="Low complexity" evidence="8">
    <location>
        <begin position="294"/>
        <end position="317"/>
    </location>
</feature>
<dbReference type="InterPro" id="IPR011009">
    <property type="entry name" value="Kinase-like_dom_sf"/>
</dbReference>
<feature type="compositionally biased region" description="Acidic residues" evidence="8">
    <location>
        <begin position="354"/>
        <end position="368"/>
    </location>
</feature>
<dbReference type="CDD" id="cd14014">
    <property type="entry name" value="STKc_PknB_like"/>
    <property type="match status" value="1"/>
</dbReference>
<evidence type="ECO:0000256" key="2">
    <source>
        <dbReference type="ARBA" id="ARBA00022527"/>
    </source>
</evidence>
<dbReference type="GO" id="GO:0005524">
    <property type="term" value="F:ATP binding"/>
    <property type="evidence" value="ECO:0007669"/>
    <property type="project" value="UniProtKB-UniRule"/>
</dbReference>
<gene>
    <name evidence="10" type="ORF">GCM10010515_22730</name>
</gene>
<feature type="compositionally biased region" description="Pro residues" evidence="8">
    <location>
        <begin position="414"/>
        <end position="424"/>
    </location>
</feature>